<keyword evidence="8 11" id="KW-0067">ATP-binding</keyword>
<feature type="binding site" evidence="11">
    <location>
        <position position="139"/>
    </location>
    <ligand>
        <name>ATP</name>
        <dbReference type="ChEBI" id="CHEBI:30616"/>
    </ligand>
</feature>
<feature type="binding site" evidence="11">
    <location>
        <position position="43"/>
    </location>
    <ligand>
        <name>UMP</name>
        <dbReference type="ChEBI" id="CHEBI:57865"/>
    </ligand>
</feature>
<dbReference type="GeneID" id="9347874"/>
<comment type="caution">
    <text evidence="11">Lacks conserved residue(s) required for the propagation of feature annotation.</text>
</comment>
<gene>
    <name evidence="11" type="primary">pyrH</name>
    <name evidence="13" type="ordered locus">Metev_2212</name>
</gene>
<sequence>MLVVLSIGGSIIANDLDPERFVFYKNALSKLLPDHQLVIVTGGGKAARDYINVARSVGSNEVVCDFIGIEITRLNAQLLISAFGEDAYPEPPRTYKEAKLALASDKVVVMGGVVPGQTTDAVSAILAEYLNADFLVIATSVDGVYSKDPRQDPNAKRYEKLSAKELVDVVISTEIKAGSKSPVDPLAAKIIERCKMPTTIMDGTDPGQVTDLIMQENLKTEPVTGKHPGTRIICD</sequence>
<evidence type="ECO:0000256" key="6">
    <source>
        <dbReference type="ARBA" id="ARBA00022741"/>
    </source>
</evidence>
<dbReference type="InterPro" id="IPR011818">
    <property type="entry name" value="Uridylate_kinase_arch/spir"/>
</dbReference>
<dbReference type="KEGG" id="mev:Metev_2212"/>
<dbReference type="OrthoDB" id="372251at2157"/>
<dbReference type="EMBL" id="CP002069">
    <property type="protein sequence ID" value="ADI75038.1"/>
    <property type="molecule type" value="Genomic_DNA"/>
</dbReference>
<dbReference type="GO" id="GO:0005737">
    <property type="term" value="C:cytoplasm"/>
    <property type="evidence" value="ECO:0007669"/>
    <property type="project" value="UniProtKB-SubCell"/>
</dbReference>
<evidence type="ECO:0000256" key="7">
    <source>
        <dbReference type="ARBA" id="ARBA00022777"/>
    </source>
</evidence>
<feature type="binding site" evidence="11">
    <location>
        <position position="148"/>
    </location>
    <ligand>
        <name>ATP</name>
        <dbReference type="ChEBI" id="CHEBI:30616"/>
    </ligand>
</feature>
<keyword evidence="6 11" id="KW-0547">Nucleotide-binding</keyword>
<dbReference type="HOGENOM" id="CLU_079546_0_0_2"/>
<keyword evidence="4 11" id="KW-0963">Cytoplasm</keyword>
<dbReference type="Gene3D" id="3.40.1160.10">
    <property type="entry name" value="Acetylglutamate kinase-like"/>
    <property type="match status" value="1"/>
</dbReference>
<accession>D7EAN9</accession>
<feature type="binding site" evidence="11">
    <location>
        <position position="145"/>
    </location>
    <ligand>
        <name>ATP</name>
        <dbReference type="ChEBI" id="CHEBI:30616"/>
    </ligand>
</feature>
<dbReference type="GO" id="GO:0033862">
    <property type="term" value="F:UMP kinase activity"/>
    <property type="evidence" value="ECO:0007669"/>
    <property type="project" value="UniProtKB-EC"/>
</dbReference>
<dbReference type="InterPro" id="IPR036393">
    <property type="entry name" value="AceGlu_kinase-like_sf"/>
</dbReference>
<comment type="pathway">
    <text evidence="2 11">Pyrimidine metabolism; CTP biosynthesis via de novo pathway; UDP from UMP (UMPK route): step 1/1.</text>
</comment>
<comment type="similarity">
    <text evidence="3 11">Belongs to the UMP kinase family.</text>
</comment>
<feature type="binding site" evidence="11">
    <location>
        <begin position="9"/>
        <end position="10"/>
    </location>
    <ligand>
        <name>ATP</name>
        <dbReference type="ChEBI" id="CHEBI:30616"/>
    </ligand>
</feature>
<feature type="binding site" evidence="11">
    <location>
        <begin position="113"/>
        <end position="119"/>
    </location>
    <ligand>
        <name>UMP</name>
        <dbReference type="ChEBI" id="CHEBI:57865"/>
    </ligand>
</feature>
<feature type="domain" description="Aspartate/glutamate/uridylate kinase" evidence="12">
    <location>
        <begin position="1"/>
        <end position="202"/>
    </location>
</feature>
<comment type="function">
    <text evidence="11">Catalyzes the reversible phosphorylation of UMP to UDP.</text>
</comment>
<dbReference type="Proteomes" id="UP000000391">
    <property type="component" value="Chromosome"/>
</dbReference>
<dbReference type="FunFam" id="3.40.1160.10:FF:000030">
    <property type="entry name" value="Uridylate kinase"/>
    <property type="match status" value="1"/>
</dbReference>
<evidence type="ECO:0000256" key="2">
    <source>
        <dbReference type="ARBA" id="ARBA00004791"/>
    </source>
</evidence>
<protein>
    <recommendedName>
        <fullName evidence="11">Uridylate kinase</fullName>
        <shortName evidence="11">UK</shortName>
        <ecNumber evidence="11">2.7.4.22</ecNumber>
    </recommendedName>
    <alternativeName>
        <fullName evidence="11">Uridine monophosphate kinase</fullName>
        <shortName evidence="11">UMP kinase</shortName>
        <shortName evidence="11">UMPK</shortName>
    </alternativeName>
</protein>
<feature type="binding site" evidence="11">
    <location>
        <position position="65"/>
    </location>
    <ligand>
        <name>UMP</name>
        <dbReference type="ChEBI" id="CHEBI:57865"/>
    </ligand>
</feature>
<evidence type="ECO:0000256" key="4">
    <source>
        <dbReference type="ARBA" id="ARBA00022490"/>
    </source>
</evidence>
<dbReference type="HAMAP" id="MF_01220_A">
    <property type="entry name" value="PyrH_A"/>
    <property type="match status" value="1"/>
</dbReference>
<dbReference type="GO" id="GO:0044210">
    <property type="term" value="P:'de novo' CTP biosynthetic process"/>
    <property type="evidence" value="ECO:0007669"/>
    <property type="project" value="UniProtKB-UniRule"/>
</dbReference>
<keyword evidence="5 11" id="KW-0808">Transferase</keyword>
<dbReference type="InterPro" id="IPR001048">
    <property type="entry name" value="Asp/Glu/Uridylate_kinase"/>
</dbReference>
<dbReference type="UniPathway" id="UPA00159">
    <property type="reaction ID" value="UER00275"/>
</dbReference>
<evidence type="ECO:0000256" key="3">
    <source>
        <dbReference type="ARBA" id="ARBA00007614"/>
    </source>
</evidence>
<dbReference type="PANTHER" id="PTHR42833:SF4">
    <property type="entry name" value="URIDYLATE KINASE PUMPKIN, CHLOROPLASTIC"/>
    <property type="match status" value="1"/>
</dbReference>
<comment type="catalytic activity">
    <reaction evidence="10 11">
        <text>UMP + ATP = UDP + ADP</text>
        <dbReference type="Rhea" id="RHEA:24400"/>
        <dbReference type="ChEBI" id="CHEBI:30616"/>
        <dbReference type="ChEBI" id="CHEBI:57865"/>
        <dbReference type="ChEBI" id="CHEBI:58223"/>
        <dbReference type="ChEBI" id="CHEBI:456216"/>
        <dbReference type="EC" id="2.7.4.22"/>
    </reaction>
</comment>
<dbReference type="SUPFAM" id="SSF53633">
    <property type="entry name" value="Carbamate kinase-like"/>
    <property type="match status" value="1"/>
</dbReference>
<evidence type="ECO:0000256" key="9">
    <source>
        <dbReference type="ARBA" id="ARBA00022975"/>
    </source>
</evidence>
<dbReference type="NCBIfam" id="TIGR02076">
    <property type="entry name" value="pyrH_arch"/>
    <property type="match status" value="1"/>
</dbReference>
<dbReference type="PIRSF" id="PIRSF005650">
    <property type="entry name" value="Uridylate_kin"/>
    <property type="match status" value="1"/>
</dbReference>
<evidence type="ECO:0000256" key="5">
    <source>
        <dbReference type="ARBA" id="ARBA00022679"/>
    </source>
</evidence>
<organism evidence="13 14">
    <name type="scientific">Methanohalobium evestigatum (strain ATCC BAA-1072 / DSM 3721 / NBRC 107634 / OCM 161 / Z-7303)</name>
    <dbReference type="NCBI Taxonomy" id="644295"/>
    <lineage>
        <taxon>Archaea</taxon>
        <taxon>Methanobacteriati</taxon>
        <taxon>Methanobacteriota</taxon>
        <taxon>Stenosarchaea group</taxon>
        <taxon>Methanomicrobia</taxon>
        <taxon>Methanosarcinales</taxon>
        <taxon>Methanosarcinaceae</taxon>
        <taxon>Methanohalobium</taxon>
    </lineage>
</organism>
<proteinExistence type="inferred from homology"/>
<comment type="subcellular location">
    <subcellularLocation>
        <location evidence="1 11">Cytoplasm</location>
    </subcellularLocation>
</comment>
<reference evidence="13 14" key="1">
    <citation type="submission" date="2010-06" db="EMBL/GenBank/DDBJ databases">
        <title>Complete sequence chromosome of Methanohalobium evestigatum Z-7303.</title>
        <authorList>
            <consortium name="US DOE Joint Genome Institute"/>
            <person name="Lucas S."/>
            <person name="Copeland A."/>
            <person name="Lapidus A."/>
            <person name="Cheng J.-F."/>
            <person name="Bruce D."/>
            <person name="Goodwin L."/>
            <person name="Pitluck S."/>
            <person name="Saunders E."/>
            <person name="Detter J.C."/>
            <person name="Han C."/>
            <person name="Tapia R."/>
            <person name="Land M."/>
            <person name="Hauser L."/>
            <person name="Kyrpides N."/>
            <person name="Mikhailova N."/>
            <person name="Sieprawska-Lupa M."/>
            <person name="Whitman W.B."/>
            <person name="Anderson I."/>
            <person name="Woyke T."/>
        </authorList>
    </citation>
    <scope>NUCLEOTIDE SEQUENCE [LARGE SCALE GENOMIC DNA]</scope>
    <source>
        <strain evidence="14">ATCC BAA-1072 / DSM 3721 / NBRC 107634 / OCM 161 / Z-7303</strain>
    </source>
</reference>
<keyword evidence="9 11" id="KW-0665">Pyrimidine biosynthesis</keyword>
<name>D7EAN9_METEZ</name>
<evidence type="ECO:0000256" key="11">
    <source>
        <dbReference type="HAMAP-Rule" id="MF_01220"/>
    </source>
</evidence>
<dbReference type="CDD" id="cd04253">
    <property type="entry name" value="AAK_UMPK-PyrH-Pf"/>
    <property type="match status" value="1"/>
</dbReference>
<evidence type="ECO:0000256" key="8">
    <source>
        <dbReference type="ARBA" id="ARBA00022840"/>
    </source>
</evidence>
<dbReference type="GO" id="GO:0006225">
    <property type="term" value="P:UDP biosynthetic process"/>
    <property type="evidence" value="ECO:0007669"/>
    <property type="project" value="TreeGrafter"/>
</dbReference>
<dbReference type="STRING" id="644295.Metev_2212"/>
<dbReference type="GO" id="GO:0005524">
    <property type="term" value="F:ATP binding"/>
    <property type="evidence" value="ECO:0007669"/>
    <property type="project" value="UniProtKB-KW"/>
</dbReference>
<evidence type="ECO:0000256" key="10">
    <source>
        <dbReference type="ARBA" id="ARBA00047767"/>
    </source>
</evidence>
<dbReference type="AlphaFoldDB" id="D7EAN9"/>
<keyword evidence="7 11" id="KW-0418">Kinase</keyword>
<evidence type="ECO:0000313" key="14">
    <source>
        <dbReference type="Proteomes" id="UP000000391"/>
    </source>
</evidence>
<keyword evidence="14" id="KW-1185">Reference proteome</keyword>
<comment type="subunit">
    <text evidence="11">Homohexamer.</text>
</comment>
<dbReference type="EC" id="2.7.4.22" evidence="11"/>
<comment type="activity regulation">
    <text evidence="11">Inhibited by UTP.</text>
</comment>
<evidence type="ECO:0000259" key="12">
    <source>
        <dbReference type="Pfam" id="PF00696"/>
    </source>
</evidence>
<evidence type="ECO:0000313" key="13">
    <source>
        <dbReference type="EMBL" id="ADI75038.1"/>
    </source>
</evidence>
<dbReference type="PANTHER" id="PTHR42833">
    <property type="entry name" value="URIDYLATE KINASE"/>
    <property type="match status" value="1"/>
</dbReference>
<dbReference type="Pfam" id="PF00696">
    <property type="entry name" value="AA_kinase"/>
    <property type="match status" value="1"/>
</dbReference>
<feature type="binding site" evidence="11">
    <location>
        <position position="44"/>
    </location>
    <ligand>
        <name>ATP</name>
        <dbReference type="ChEBI" id="CHEBI:30616"/>
    </ligand>
</feature>
<dbReference type="RefSeq" id="WP_013195603.1">
    <property type="nucleotide sequence ID" value="NC_014253.1"/>
</dbReference>
<feature type="binding site" evidence="11">
    <location>
        <position position="48"/>
    </location>
    <ligand>
        <name>ATP</name>
        <dbReference type="ChEBI" id="CHEBI:30616"/>
    </ligand>
</feature>
<dbReference type="InterPro" id="IPR011817">
    <property type="entry name" value="Uridylate_kinase"/>
</dbReference>
<evidence type="ECO:0000256" key="1">
    <source>
        <dbReference type="ARBA" id="ARBA00004496"/>
    </source>
</evidence>